<reference evidence="1 2" key="1">
    <citation type="submission" date="2017-06" db="EMBL/GenBank/DDBJ databases">
        <authorList>
            <person name="Kim H.J."/>
            <person name="Triplett B.A."/>
        </authorList>
    </citation>
    <scope>NUCLEOTIDE SEQUENCE [LARGE SCALE GENOMIC DNA]</scope>
    <source>
        <strain evidence="1 2">DSM 44272</strain>
    </source>
</reference>
<name>A0A238VGU2_9ACTN</name>
<accession>A0A238VGU2</accession>
<protein>
    <submittedName>
        <fullName evidence="1">Uncharacterized protein</fullName>
    </submittedName>
</protein>
<dbReference type="AlphaFoldDB" id="A0A238VGU2"/>
<dbReference type="Proteomes" id="UP000198403">
    <property type="component" value="Unassembled WGS sequence"/>
</dbReference>
<evidence type="ECO:0000313" key="1">
    <source>
        <dbReference type="EMBL" id="SNR32729.1"/>
    </source>
</evidence>
<organism evidence="1 2">
    <name type="scientific">Blastococcus mobilis</name>
    <dbReference type="NCBI Taxonomy" id="1938746"/>
    <lineage>
        <taxon>Bacteria</taxon>
        <taxon>Bacillati</taxon>
        <taxon>Actinomycetota</taxon>
        <taxon>Actinomycetes</taxon>
        <taxon>Geodermatophilales</taxon>
        <taxon>Geodermatophilaceae</taxon>
        <taxon>Blastococcus</taxon>
    </lineage>
</organism>
<keyword evidence="2" id="KW-1185">Reference proteome</keyword>
<dbReference type="EMBL" id="FZNO01000003">
    <property type="protein sequence ID" value="SNR32729.1"/>
    <property type="molecule type" value="Genomic_DNA"/>
</dbReference>
<evidence type="ECO:0000313" key="2">
    <source>
        <dbReference type="Proteomes" id="UP000198403"/>
    </source>
</evidence>
<proteinExistence type="predicted"/>
<dbReference type="InterPro" id="IPR045677">
    <property type="entry name" value="DUF6197"/>
</dbReference>
<sequence length="157" mass="16562">MPTLTADAVLRAAADHLDAHPEAWGKEFWRDPATGCRCSGGLIALIVAPDDQDGDPYALPLDGRRALATAAIEAFEAYVHDELLDRFDPEGIQAAGEPLIGLWNDRCARDAAHVAATMRAAADRLAPCTSCHGQGGWQQPDGLIVECPRGCMTGGAA</sequence>
<dbReference type="RefSeq" id="WP_089335199.1">
    <property type="nucleotide sequence ID" value="NZ_FZNO01000003.1"/>
</dbReference>
<gene>
    <name evidence="1" type="ORF">SAMN06272737_10346</name>
</gene>
<dbReference type="Pfam" id="PF19698">
    <property type="entry name" value="DUF6197"/>
    <property type="match status" value="1"/>
</dbReference>